<dbReference type="RefSeq" id="WP_189512438.1">
    <property type="nucleotide sequence ID" value="NZ_BMXG01000005.1"/>
</dbReference>
<evidence type="ECO:0000256" key="1">
    <source>
        <dbReference type="SAM" id="Phobius"/>
    </source>
</evidence>
<dbReference type="InterPro" id="IPR015683">
    <property type="entry name" value="Ionotropic_Glu_rcpt"/>
</dbReference>
<dbReference type="InterPro" id="IPR013099">
    <property type="entry name" value="K_chnl_dom"/>
</dbReference>
<dbReference type="SMART" id="SM00062">
    <property type="entry name" value="PBPb"/>
    <property type="match status" value="1"/>
</dbReference>
<dbReference type="Pfam" id="PF00497">
    <property type="entry name" value="SBP_bac_3"/>
    <property type="match status" value="1"/>
</dbReference>
<keyword evidence="1" id="KW-0812">Transmembrane</keyword>
<dbReference type="GO" id="GO:0016020">
    <property type="term" value="C:membrane"/>
    <property type="evidence" value="ECO:0007669"/>
    <property type="project" value="UniProtKB-SubCell"/>
</dbReference>
<dbReference type="Pfam" id="PF07885">
    <property type="entry name" value="Ion_trans_2"/>
    <property type="match status" value="1"/>
</dbReference>
<gene>
    <name evidence="4" type="ORF">GCM10007047_09730</name>
</gene>
<feature type="transmembrane region" description="Helical" evidence="1">
    <location>
        <begin position="175"/>
        <end position="196"/>
    </location>
</feature>
<evidence type="ECO:0000256" key="2">
    <source>
        <dbReference type="SAM" id="SignalP"/>
    </source>
</evidence>
<dbReference type="PANTHER" id="PTHR18966">
    <property type="entry name" value="IONOTROPIC GLUTAMATE RECEPTOR"/>
    <property type="match status" value="1"/>
</dbReference>
<reference evidence="4" key="1">
    <citation type="journal article" date="2014" name="Int. J. Syst. Evol. Microbiol.">
        <title>Complete genome sequence of Corynebacterium casei LMG S-19264T (=DSM 44701T), isolated from a smear-ripened cheese.</title>
        <authorList>
            <consortium name="US DOE Joint Genome Institute (JGI-PGF)"/>
            <person name="Walter F."/>
            <person name="Albersmeier A."/>
            <person name="Kalinowski J."/>
            <person name="Ruckert C."/>
        </authorList>
    </citation>
    <scope>NUCLEOTIDE SEQUENCE</scope>
    <source>
        <strain evidence="4">KCTC 12870</strain>
    </source>
</reference>
<dbReference type="SUPFAM" id="SSF81324">
    <property type="entry name" value="Voltage-gated potassium channels"/>
    <property type="match status" value="1"/>
</dbReference>
<sequence length="361" mass="39796">MKRLLLVLFTLFCWSGLFGQASDELPTELKEKLIVATKEAPPFSFKNENDEWVGITIELWEAVAGNLGLRYEYVEYDLADALDAVSKGKADVGAAAISVTADRAKQMDFTHTYYGSALAIATNYQKNDLWTVISQRVFTWTFFRAIFILMLVLLIAGALVWLFERKHNPDHFGGRPLHGLGAAFWWSAVTMTTVGYGDKAPTTAGGRFIGLVWMFTSIIIISGLTGAIATALTVGSLTPRVKGPRDLRNVRVGAIQESVADDYLQSIGVTPQYFNSVREGLQAVSDDSIGAFVHDNAILGYWAGKDFSGSVDVLQNTFEPSYLALAMPIGHHELRPIDIALLEYVQTPAWDALLEKYRAAQ</sequence>
<dbReference type="Gene3D" id="3.40.190.10">
    <property type="entry name" value="Periplasmic binding protein-like II"/>
    <property type="match status" value="2"/>
</dbReference>
<feature type="signal peptide" evidence="2">
    <location>
        <begin position="1"/>
        <end position="19"/>
    </location>
</feature>
<comment type="caution">
    <text evidence="4">The sequence shown here is derived from an EMBL/GenBank/DDBJ whole genome shotgun (WGS) entry which is preliminary data.</text>
</comment>
<evidence type="ECO:0000313" key="5">
    <source>
        <dbReference type="Proteomes" id="UP000642829"/>
    </source>
</evidence>
<evidence type="ECO:0000313" key="4">
    <source>
        <dbReference type="EMBL" id="GHB96057.1"/>
    </source>
</evidence>
<dbReference type="InterPro" id="IPR001638">
    <property type="entry name" value="Solute-binding_3/MltF_N"/>
</dbReference>
<dbReference type="EMBL" id="BMXG01000005">
    <property type="protein sequence ID" value="GHB96057.1"/>
    <property type="molecule type" value="Genomic_DNA"/>
</dbReference>
<name>A0A8J3GDD9_9BACT</name>
<reference evidence="4" key="2">
    <citation type="submission" date="2020-09" db="EMBL/GenBank/DDBJ databases">
        <authorList>
            <person name="Sun Q."/>
            <person name="Kim S."/>
        </authorList>
    </citation>
    <scope>NUCLEOTIDE SEQUENCE</scope>
    <source>
        <strain evidence="4">KCTC 12870</strain>
    </source>
</reference>
<feature type="transmembrane region" description="Helical" evidence="1">
    <location>
        <begin position="142"/>
        <end position="163"/>
    </location>
</feature>
<evidence type="ECO:0000259" key="3">
    <source>
        <dbReference type="SMART" id="SM00062"/>
    </source>
</evidence>
<keyword evidence="1" id="KW-1133">Transmembrane helix</keyword>
<keyword evidence="1" id="KW-0472">Membrane</keyword>
<keyword evidence="5" id="KW-1185">Reference proteome</keyword>
<organism evidence="4 5">
    <name type="scientific">Cerasicoccus arenae</name>
    <dbReference type="NCBI Taxonomy" id="424488"/>
    <lineage>
        <taxon>Bacteria</taxon>
        <taxon>Pseudomonadati</taxon>
        <taxon>Verrucomicrobiota</taxon>
        <taxon>Opitutia</taxon>
        <taxon>Puniceicoccales</taxon>
        <taxon>Cerasicoccaceae</taxon>
        <taxon>Cerasicoccus</taxon>
    </lineage>
</organism>
<dbReference type="AlphaFoldDB" id="A0A8J3GDD9"/>
<feature type="chain" id="PRO_5035163800" evidence="2">
    <location>
        <begin position="20"/>
        <end position="361"/>
    </location>
</feature>
<dbReference type="Gene3D" id="1.10.287.70">
    <property type="match status" value="1"/>
</dbReference>
<dbReference type="GO" id="GO:0015276">
    <property type="term" value="F:ligand-gated monoatomic ion channel activity"/>
    <property type="evidence" value="ECO:0007669"/>
    <property type="project" value="InterPro"/>
</dbReference>
<proteinExistence type="predicted"/>
<protein>
    <submittedName>
        <fullName evidence="4">Amino acid ABC transporter substrate-binding protein</fullName>
    </submittedName>
</protein>
<accession>A0A8J3GDD9</accession>
<dbReference type="SUPFAM" id="SSF53850">
    <property type="entry name" value="Periplasmic binding protein-like II"/>
    <property type="match status" value="1"/>
</dbReference>
<dbReference type="PRINTS" id="PR00169">
    <property type="entry name" value="KCHANNEL"/>
</dbReference>
<feature type="domain" description="Solute-binding protein family 3/N-terminal" evidence="3">
    <location>
        <begin position="32"/>
        <end position="361"/>
    </location>
</feature>
<dbReference type="Proteomes" id="UP000642829">
    <property type="component" value="Unassembled WGS sequence"/>
</dbReference>
<keyword evidence="2" id="KW-0732">Signal</keyword>
<feature type="transmembrane region" description="Helical" evidence="1">
    <location>
        <begin position="208"/>
        <end position="235"/>
    </location>
</feature>